<dbReference type="Proteomes" id="UP001500956">
    <property type="component" value="Unassembled WGS sequence"/>
</dbReference>
<sequence length="238" mass="26214">MTTQDSEKTHRILILTGRGRYEDPWHDHAATSHRLALMLSEVEVHDRASEVVLRSTFPDALDDLEEFDLLVVNAGTSWPGFLEAGIGPDDDAWSAFHDRLAGWARDGGSILAVHQAANTFADAADWPQILGGRWIAGESYHPPFGPTELKLATGGHPLVVGAGPVELEDERYCRLSVAESSQVLGWVLDDDGEQHPVLWTTEEHGGRTLYSGLGHDVRAYDSPTYARLLLRAVTWLLT</sequence>
<keyword evidence="3" id="KW-1185">Reference proteome</keyword>
<dbReference type="InterPro" id="IPR029010">
    <property type="entry name" value="ThuA-like"/>
</dbReference>
<reference evidence="3" key="1">
    <citation type="journal article" date="2019" name="Int. J. Syst. Evol. Microbiol.">
        <title>The Global Catalogue of Microorganisms (GCM) 10K type strain sequencing project: providing services to taxonomists for standard genome sequencing and annotation.</title>
        <authorList>
            <consortium name="The Broad Institute Genomics Platform"/>
            <consortium name="The Broad Institute Genome Sequencing Center for Infectious Disease"/>
            <person name="Wu L."/>
            <person name="Ma J."/>
        </authorList>
    </citation>
    <scope>NUCLEOTIDE SEQUENCE [LARGE SCALE GENOMIC DNA]</scope>
    <source>
        <strain evidence="3">JCM 18063</strain>
    </source>
</reference>
<dbReference type="InterPro" id="IPR029062">
    <property type="entry name" value="Class_I_gatase-like"/>
</dbReference>
<accession>A0ABP8YEI1</accession>
<proteinExistence type="predicted"/>
<evidence type="ECO:0000313" key="3">
    <source>
        <dbReference type="Proteomes" id="UP001500956"/>
    </source>
</evidence>
<feature type="domain" description="ThuA-like" evidence="1">
    <location>
        <begin position="12"/>
        <end position="235"/>
    </location>
</feature>
<evidence type="ECO:0000313" key="2">
    <source>
        <dbReference type="EMBL" id="GAA4724743.1"/>
    </source>
</evidence>
<dbReference type="SUPFAM" id="SSF52317">
    <property type="entry name" value="Class I glutamine amidotransferase-like"/>
    <property type="match status" value="1"/>
</dbReference>
<dbReference type="Gene3D" id="3.40.50.880">
    <property type="match status" value="1"/>
</dbReference>
<gene>
    <name evidence="2" type="ORF">GCM10023216_13520</name>
</gene>
<dbReference type="Pfam" id="PF06283">
    <property type="entry name" value="ThuA"/>
    <property type="match status" value="1"/>
</dbReference>
<organism evidence="2 3">
    <name type="scientific">Isoptericola chiayiensis</name>
    <dbReference type="NCBI Taxonomy" id="579446"/>
    <lineage>
        <taxon>Bacteria</taxon>
        <taxon>Bacillati</taxon>
        <taxon>Actinomycetota</taxon>
        <taxon>Actinomycetes</taxon>
        <taxon>Micrococcales</taxon>
        <taxon>Promicromonosporaceae</taxon>
        <taxon>Isoptericola</taxon>
    </lineage>
</organism>
<evidence type="ECO:0000259" key="1">
    <source>
        <dbReference type="Pfam" id="PF06283"/>
    </source>
</evidence>
<dbReference type="EMBL" id="BAABID010000007">
    <property type="protein sequence ID" value="GAA4724743.1"/>
    <property type="molecule type" value="Genomic_DNA"/>
</dbReference>
<dbReference type="RefSeq" id="WP_172153300.1">
    <property type="nucleotide sequence ID" value="NZ_BAABID010000007.1"/>
</dbReference>
<dbReference type="PANTHER" id="PTHR40469:SF2">
    <property type="entry name" value="GALACTOSE-BINDING DOMAIN-LIKE SUPERFAMILY PROTEIN"/>
    <property type="match status" value="1"/>
</dbReference>
<name>A0ABP8YEI1_9MICO</name>
<protein>
    <recommendedName>
        <fullName evidence="1">ThuA-like domain-containing protein</fullName>
    </recommendedName>
</protein>
<dbReference type="PANTHER" id="PTHR40469">
    <property type="entry name" value="SECRETED GLYCOSYL HYDROLASE"/>
    <property type="match status" value="1"/>
</dbReference>
<comment type="caution">
    <text evidence="2">The sequence shown here is derived from an EMBL/GenBank/DDBJ whole genome shotgun (WGS) entry which is preliminary data.</text>
</comment>